<keyword evidence="2" id="KW-1185">Reference proteome</keyword>
<name>A0ACC2W8B8_9TREE</name>
<accession>A0ACC2W8B8</accession>
<protein>
    <submittedName>
        <fullName evidence="1">Uncharacterized protein</fullName>
    </submittedName>
</protein>
<comment type="caution">
    <text evidence="1">The sequence shown here is derived from an EMBL/GenBank/DDBJ whole genome shotgun (WGS) entry which is preliminary data.</text>
</comment>
<reference evidence="1" key="1">
    <citation type="submission" date="2023-04" db="EMBL/GenBank/DDBJ databases">
        <title>Draft Genome sequencing of Naganishia species isolated from polar environments using Oxford Nanopore Technology.</title>
        <authorList>
            <person name="Leo P."/>
            <person name="Venkateswaran K."/>
        </authorList>
    </citation>
    <scope>NUCLEOTIDE SEQUENCE</scope>
    <source>
        <strain evidence="1">MNA-CCFEE 5423</strain>
    </source>
</reference>
<organism evidence="1 2">
    <name type="scientific">Naganishia friedmannii</name>
    <dbReference type="NCBI Taxonomy" id="89922"/>
    <lineage>
        <taxon>Eukaryota</taxon>
        <taxon>Fungi</taxon>
        <taxon>Dikarya</taxon>
        <taxon>Basidiomycota</taxon>
        <taxon>Agaricomycotina</taxon>
        <taxon>Tremellomycetes</taxon>
        <taxon>Filobasidiales</taxon>
        <taxon>Filobasidiaceae</taxon>
        <taxon>Naganishia</taxon>
    </lineage>
</organism>
<proteinExistence type="predicted"/>
<gene>
    <name evidence="1" type="ORF">QFC21_001106</name>
</gene>
<sequence length="644" mass="67628">MILHERTPQRVPELAANDLPVDATTGKDSDSATPVEGDEPESQPSAGNAAVTSTKENTGPPAGKGKPSNGLHKNTSTDGSASSSTALTNGKVSSTAFTTSVAAETGSSSTGASGSVSDTSASSTTLSAWSSSSSSSWVAPSPGSSSASASSTFLSSSQASWTGNPAPASTSWTADSWENKQVEPATSSSTWTSEWSQPSTESSSSWSEAAWTSSSSSFSQEYSAPADTLPSQEHSFRPAVSISASSRAPSIDIPGPTPSIVGTLTDTGNIVSSTGLITNGRGNSSAEAANGSGADGEQKKIGNMGVGPFAGLLVGLLILAIVGYLIGDRWHKKKTGDSTPLWRRFVNKFRDRDPNDGTESFNQYKSDPFIDQLEKSHHKKKASPIDDDASFYNTARSSKWLTPITPLEPHNFAGRGQEPFGWLAPPPPAMSGSGSILTQHPRASQYMPTSGRIRQSEVPAGRMEPSRPESDEILADYHRDSAYENLIDDPVEHMSKRSNSTKRKTNMTEGSVYSVDSIWGNASEAPPTARSSLHSSFLPWRRSNSVDSVATQLPAVPAIPDHLAYHSTGQAHTESKPSRLSRFSKSASYGRLQDAVYPSDMPSAPPIATRGPPQPAMAQTPIGVKQNPGFGTGGFVLPLGGFSR</sequence>
<dbReference type="EMBL" id="JASBWT010000002">
    <property type="protein sequence ID" value="KAJ9107646.1"/>
    <property type="molecule type" value="Genomic_DNA"/>
</dbReference>
<evidence type="ECO:0000313" key="2">
    <source>
        <dbReference type="Proteomes" id="UP001227268"/>
    </source>
</evidence>
<dbReference type="Proteomes" id="UP001227268">
    <property type="component" value="Unassembled WGS sequence"/>
</dbReference>
<evidence type="ECO:0000313" key="1">
    <source>
        <dbReference type="EMBL" id="KAJ9107646.1"/>
    </source>
</evidence>